<evidence type="ECO:0000259" key="2">
    <source>
        <dbReference type="Pfam" id="PF03962"/>
    </source>
</evidence>
<accession>A0A7J6SQR1</accession>
<dbReference type="InterPro" id="IPR013584">
    <property type="entry name" value="RAP"/>
</dbReference>
<feature type="domain" description="Mnd1 HTH" evidence="2">
    <location>
        <begin position="839"/>
        <end position="876"/>
    </location>
</feature>
<feature type="non-terminal residue" evidence="4">
    <location>
        <position position="1"/>
    </location>
</feature>
<name>A0A7J6SQR1_PEROL</name>
<dbReference type="InterPro" id="IPR040453">
    <property type="entry name" value="Mnd1_HTH"/>
</dbReference>
<gene>
    <name evidence="4" type="primary">MND1_1</name>
    <name evidence="4" type="ORF">FOZ62_019715</name>
</gene>
<evidence type="ECO:0000259" key="3">
    <source>
        <dbReference type="Pfam" id="PF08373"/>
    </source>
</evidence>
<dbReference type="Proteomes" id="UP000574390">
    <property type="component" value="Unassembled WGS sequence"/>
</dbReference>
<evidence type="ECO:0000256" key="1">
    <source>
        <dbReference type="SAM" id="Coils"/>
    </source>
</evidence>
<organism evidence="4 5">
    <name type="scientific">Perkinsus olseni</name>
    <name type="common">Perkinsus atlanticus</name>
    <dbReference type="NCBI Taxonomy" id="32597"/>
    <lineage>
        <taxon>Eukaryota</taxon>
        <taxon>Sar</taxon>
        <taxon>Alveolata</taxon>
        <taxon>Perkinsozoa</taxon>
        <taxon>Perkinsea</taxon>
        <taxon>Perkinsida</taxon>
        <taxon>Perkinsidae</taxon>
        <taxon>Perkinsus</taxon>
    </lineage>
</organism>
<comment type="caution">
    <text evidence="4">The sequence shown here is derived from an EMBL/GenBank/DDBJ whole genome shotgun (WGS) entry which is preliminary data.</text>
</comment>
<feature type="coiled-coil region" evidence="1">
    <location>
        <begin position="887"/>
        <end position="952"/>
    </location>
</feature>
<dbReference type="EMBL" id="JABANM010013348">
    <property type="protein sequence ID" value="KAF4734480.1"/>
    <property type="molecule type" value="Genomic_DNA"/>
</dbReference>
<sequence>ACRFLYEERGWSDATCGKQWSVVGAQLFFDGVPQLGSGSTVDKRPRTSANLARLMYTNKSIEAFDAEVRTHETSLEDKRKSMGKTGCRRALTVDARRRASLSTASLSCSTTDDSASSKDLEERYKQQIKDAVASRDKQIQALEARLRVADAAVAEKDAMLLTLNRNILDRERRLSATVRELEVAKRHLQSVAQRYNLRFGVDPFSGLSGYYAVTDTPAGWPSSGVDENGGGGGCRPTMMHNSGLNDSLPSVLIPDEFDSILSDGIISAEENAHIRTAIKTKHTRKDKDNSPHGLLIGAFSHRNWSKSQPATPSSQPSMRPLDRVDDAVQKLVEALRSEGVAVPSVERTPTSRAAGSHHYLIGGLCCLNSAYLTHFEESGRKCPMKAMGDAAFAQVSERSKVDQYFTTCRDWASRHLLRLPVPDLIRLLFAFAQNDDREGARELARRVLIRQEELLEQASGRDLARLLSTLATLGVREHETGMMDVFEAAFPALAKRTSQMRSYQIIAICGAYKKVGIFDNELAATLARRAMVLGDDDNQFAAFRALLGIMGNLSVRIDRVVLGRLVDAAAAHEQQGEICAFRLAVLLQICTKLGLEDHPRFYTMMHLVASEVPKWPAQPTKPLVDTLNHLMLPLVCQYRSDGDGQELYDLKERLLGAVVEYLAQSGVGPSRLDTYCQINLCVIELHIRLERPLLWCALSQKARDFLAVVSQLRVNNQYDALPTMSSQQHLVVSRELSDLGVSHTLEVALQQPYMIDVVIFNSRKLLEIDGPRHFINGTERPTVTTELKHRLLTRLGYDKKAKLHEALMAEQSFYNFKEIEKIAKKLEPIDPFGARSSLRCGIVPQSVKEVVQHLVDGDRLVSMEKVGSQNIYWALPSSQKAALMTRLDKSRASLQSSEEALAEAEGRKKEISSALEASGVTQEKSAAMRVAFEELEGKRRKLTADLEALEATDPSKMKEQIEEMRRSRDLLDIWTDNICTVRQFIASRGGMSEERVDKEFGIDPSIFD</sequence>
<dbReference type="Pfam" id="PF08373">
    <property type="entry name" value="RAP"/>
    <property type="match status" value="1"/>
</dbReference>
<proteinExistence type="predicted"/>
<evidence type="ECO:0000313" key="4">
    <source>
        <dbReference type="EMBL" id="KAF4734480.1"/>
    </source>
</evidence>
<protein>
    <submittedName>
        <fullName evidence="4">Meiotic nuclear division protein 1</fullName>
    </submittedName>
</protein>
<dbReference type="Pfam" id="PF03962">
    <property type="entry name" value="Mnd1"/>
    <property type="match status" value="1"/>
</dbReference>
<feature type="domain" description="RAP" evidence="3">
    <location>
        <begin position="766"/>
        <end position="797"/>
    </location>
</feature>
<reference evidence="4 5" key="1">
    <citation type="submission" date="2020-04" db="EMBL/GenBank/DDBJ databases">
        <title>Perkinsus olseni comparative genomics.</title>
        <authorList>
            <person name="Bogema D.R."/>
        </authorList>
    </citation>
    <scope>NUCLEOTIDE SEQUENCE [LARGE SCALE GENOMIC DNA]</scope>
    <source>
        <strain evidence="4">ATCC PRA-205</strain>
    </source>
</reference>
<evidence type="ECO:0000313" key="5">
    <source>
        <dbReference type="Proteomes" id="UP000574390"/>
    </source>
</evidence>
<dbReference type="AlphaFoldDB" id="A0A7J6SQR1"/>
<keyword evidence="1" id="KW-0175">Coiled coil</keyword>